<protein>
    <submittedName>
        <fullName evidence="3">Tungsten ABC transporter TupABC, periplasmic tungstate-binding protein</fullName>
    </submittedName>
</protein>
<organism evidence="3 4">
    <name type="scientific">Campylobacter concisus</name>
    <dbReference type="NCBI Taxonomy" id="199"/>
    <lineage>
        <taxon>Bacteria</taxon>
        <taxon>Pseudomonadati</taxon>
        <taxon>Campylobacterota</taxon>
        <taxon>Epsilonproteobacteria</taxon>
        <taxon>Campylobacterales</taxon>
        <taxon>Campylobacteraceae</taxon>
        <taxon>Campylobacter</taxon>
    </lineage>
</organism>
<name>A0A0M5MEJ7_9BACT</name>
<evidence type="ECO:0000313" key="4">
    <source>
        <dbReference type="Proteomes" id="UP000066049"/>
    </source>
</evidence>
<dbReference type="GO" id="GO:1901238">
    <property type="term" value="F:ABC-type tungstate transporter activity"/>
    <property type="evidence" value="ECO:0007669"/>
    <property type="project" value="InterPro"/>
</dbReference>
<gene>
    <name evidence="3" type="primary">tupA</name>
    <name evidence="3" type="ORF">CCON33237_0543</name>
</gene>
<dbReference type="Gene3D" id="3.40.190.10">
    <property type="entry name" value="Periplasmic binding protein-like II"/>
    <property type="match status" value="2"/>
</dbReference>
<dbReference type="InterPro" id="IPR053775">
    <property type="entry name" value="TupA"/>
</dbReference>
<dbReference type="GeneID" id="28662217"/>
<dbReference type="InterPro" id="IPR052738">
    <property type="entry name" value="ABC-Tungstate_binding"/>
</dbReference>
<reference evidence="4" key="1">
    <citation type="submission" date="2015-08" db="EMBL/GenBank/DDBJ databases">
        <title>Comparative genomics of the Campylobacter concisus group.</title>
        <authorList>
            <person name="Miller W.G."/>
            <person name="Yee E."/>
            <person name="Chapman M.H."/>
            <person name="Huynh S."/>
            <person name="Bono J.L."/>
            <person name="On S.L.W."/>
            <person name="St Leger J."/>
            <person name="Foster G."/>
            <person name="Parker C.T."/>
        </authorList>
    </citation>
    <scope>NUCLEOTIDE SEQUENCE [LARGE SCALE GENOMIC DNA]</scope>
    <source>
        <strain evidence="4">ATCC 33237</strain>
    </source>
</reference>
<dbReference type="PANTHER" id="PTHR37945:SF1">
    <property type="entry name" value="EXTRACELLULAR TUNGSTATE BINDING PROTEIN"/>
    <property type="match status" value="1"/>
</dbReference>
<dbReference type="RefSeq" id="WP_054196293.1">
    <property type="nucleotide sequence ID" value="NZ_CABMKQ010000053.1"/>
</dbReference>
<keyword evidence="1" id="KW-0732">Signal</keyword>
<accession>A0A0M5MEJ7</accession>
<dbReference type="PATRIC" id="fig|199.248.peg.573"/>
<feature type="domain" description="PBP" evidence="2">
    <location>
        <begin position="19"/>
        <end position="247"/>
    </location>
</feature>
<dbReference type="PANTHER" id="PTHR37945">
    <property type="entry name" value="EXTRACELLULAR TUNGSTATE BINDING PROTEIN"/>
    <property type="match status" value="1"/>
</dbReference>
<dbReference type="AlphaFoldDB" id="A0A0M5MEJ7"/>
<proteinExistence type="predicted"/>
<feature type="chain" id="PRO_5005805736" evidence="1">
    <location>
        <begin position="18"/>
        <end position="272"/>
    </location>
</feature>
<dbReference type="EMBL" id="CP012541">
    <property type="protein sequence ID" value="ALF47243.1"/>
    <property type="molecule type" value="Genomic_DNA"/>
</dbReference>
<feature type="signal peptide" evidence="1">
    <location>
        <begin position="1"/>
        <end position="17"/>
    </location>
</feature>
<dbReference type="Pfam" id="PF12849">
    <property type="entry name" value="PBP_like_2"/>
    <property type="match status" value="1"/>
</dbReference>
<evidence type="ECO:0000256" key="1">
    <source>
        <dbReference type="SAM" id="SignalP"/>
    </source>
</evidence>
<dbReference type="SUPFAM" id="SSF53850">
    <property type="entry name" value="Periplasmic binding protein-like II"/>
    <property type="match status" value="1"/>
</dbReference>
<dbReference type="NCBIfam" id="NF041772">
    <property type="entry name" value="tung_bind_TupA"/>
    <property type="match status" value="1"/>
</dbReference>
<dbReference type="Proteomes" id="UP000066049">
    <property type="component" value="Chromosome"/>
</dbReference>
<evidence type="ECO:0000313" key="3">
    <source>
        <dbReference type="EMBL" id="ALF47243.1"/>
    </source>
</evidence>
<sequence>MKKVILGSLIASVLAFAGDSELIMATTTSTDNTGLLDAIYPAYKAKTGVDIKWTAVGTGAALKLGENCDADILFVHSPKVEKEFVEKGFGVERKPVMYNDFVVIADKSIADKFKGKDIKESFELIKKENIKFFSRGDKSGTDNKEKGIWKKIAGEVPEKDGWYMQTGQGMLATINAAAEQKGVTFTDRGTYIKYEANQKGHPEMVIINEGDNDLKNFYSLIAVNPKHCPKTDIENAEKFIKWATSEEGQKFIGDFKLLDKPLFTPDANSRKN</sequence>
<evidence type="ECO:0000259" key="2">
    <source>
        <dbReference type="Pfam" id="PF12849"/>
    </source>
</evidence>
<dbReference type="KEGG" id="ccoc:CCON33237_0543"/>
<dbReference type="InterPro" id="IPR024370">
    <property type="entry name" value="PBP_domain"/>
</dbReference>